<evidence type="ECO:0000313" key="2">
    <source>
        <dbReference type="Proteomes" id="UP000252797"/>
    </source>
</evidence>
<dbReference type="AlphaFoldDB" id="A0A367CGJ7"/>
<dbReference type="Proteomes" id="UP000252797">
    <property type="component" value="Unassembled WGS sequence"/>
</dbReference>
<dbReference type="GeneID" id="56743300"/>
<organism evidence="1 2">
    <name type="scientific">Enterococcus durans</name>
    <dbReference type="NCBI Taxonomy" id="53345"/>
    <lineage>
        <taxon>Bacteria</taxon>
        <taxon>Bacillati</taxon>
        <taxon>Bacillota</taxon>
        <taxon>Bacilli</taxon>
        <taxon>Lactobacillales</taxon>
        <taxon>Enterococcaceae</taxon>
        <taxon>Enterococcus</taxon>
    </lineage>
</organism>
<dbReference type="RefSeq" id="WP_081133993.1">
    <property type="nucleotide sequence ID" value="NZ_CP022930.1"/>
</dbReference>
<reference evidence="1 2" key="1">
    <citation type="submission" date="2015-06" db="EMBL/GenBank/DDBJ databases">
        <title>The Genome Sequence of Enterococcus durans 4EA1.</title>
        <authorList>
            <consortium name="The Broad Institute Genomics Platform"/>
            <consortium name="The Broad Institute Genome Sequencing Center for Infectious Disease"/>
            <person name="Earl A.M."/>
            <person name="Van Tyne D."/>
            <person name="Lebreton F."/>
            <person name="Saavedra J.T."/>
            <person name="Gilmore M.S."/>
            <person name="Manson Mcguire A."/>
            <person name="Clock S."/>
            <person name="Crupain M."/>
            <person name="Rangan U."/>
            <person name="Young S."/>
            <person name="Abouelleil A."/>
            <person name="Cao P."/>
            <person name="Chapman S.B."/>
            <person name="Griggs A."/>
            <person name="Priest M."/>
            <person name="Shea T."/>
            <person name="Wortman J."/>
            <person name="Nusbaum C."/>
            <person name="Birren B."/>
        </authorList>
    </citation>
    <scope>NUCLEOTIDE SEQUENCE [LARGE SCALE GENOMIC DNA]</scope>
    <source>
        <strain evidence="1 2">4EA1</strain>
    </source>
</reference>
<evidence type="ECO:0000313" key="1">
    <source>
        <dbReference type="EMBL" id="RCA11739.1"/>
    </source>
</evidence>
<name>A0A367CGJ7_9ENTE</name>
<dbReference type="EMBL" id="LEPB01000002">
    <property type="protein sequence ID" value="RCA11739.1"/>
    <property type="molecule type" value="Genomic_DNA"/>
</dbReference>
<comment type="caution">
    <text evidence="1">The sequence shown here is derived from an EMBL/GenBank/DDBJ whole genome shotgun (WGS) entry which is preliminary data.</text>
</comment>
<protein>
    <submittedName>
        <fullName evidence="1">Uncharacterized protein</fullName>
    </submittedName>
</protein>
<accession>A0A367CGJ7</accession>
<sequence length="169" mass="19145">MHDSSSLNEINPDIVNETEIFFDERQNSTSHGESEFNNENASRMINTIRYRKKNVTTFYEWSGYRRVSDNLKTGSKGGSITTNRSTTFGATTTGNVYGIQVAASASRTSSIGYTLNVGANQRVYVGYRVRYSVERGTREQYDLATGRIYSVNSYTRKVPTYGEYALIRY</sequence>
<proteinExistence type="predicted"/>
<gene>
    <name evidence="1" type="ORF">EA71_00653</name>
</gene>